<sequence>MSYLNQFKKGYFINLDNTVSNPAFPKSDFPIFQTNSNLIWFDNGATTQKPSGTINSIKEYYEKFNSNIHRSPHHLSMISSTMFDETREATAAYLGCQSKEIVFVKGATEGINFLANSLNFEKLSEKNISNYASNNFNCPVKSNQHHFNKFTTQLGIMPKPYSIPSTTILLTNMEHHSNIVPWQMLNQKGLVNLEYLIYDKDTNKLDLNQLETMLSQNPTIKVVSMTHVSNVLGITNPIKKIAEIVHKYDSILIVDGAQGIPHHKVNIKELDCDAYVFSSHKLFGPTGVGVVYCKETLYQYLEPWQGGGSMIKDVTLYTNTFQDPPHKYEAGTPNIADIIVFRDTLKYLDKIEWSKVEAYENELTIYMHKALKKIPGIIILADTTVNKVPIYSFVIPDIDNNALLKELDKHGIAIRYGHHCSMPIIRHYGYENVYRASLAPYNTFQEIDYFVSVIQKFITENK</sequence>
<dbReference type="KEGG" id="vg:80519283"/>
<dbReference type="Gene3D" id="3.90.1150.10">
    <property type="entry name" value="Aspartate Aminotransferase, domain 1"/>
    <property type="match status" value="1"/>
</dbReference>
<keyword evidence="9" id="KW-0032">Aminotransferase</keyword>
<evidence type="ECO:0000256" key="6">
    <source>
        <dbReference type="ARBA" id="ARBA00022898"/>
    </source>
</evidence>
<feature type="domain" description="Aminotransferase class V" evidence="8">
    <location>
        <begin position="39"/>
        <end position="123"/>
    </location>
</feature>
<dbReference type="GO" id="GO:0030170">
    <property type="term" value="F:pyridoxal phosphate binding"/>
    <property type="evidence" value="ECO:0007669"/>
    <property type="project" value="InterPro"/>
</dbReference>
<dbReference type="InterPro" id="IPR015424">
    <property type="entry name" value="PyrdxlP-dep_Trfase"/>
</dbReference>
<dbReference type="InterPro" id="IPR015422">
    <property type="entry name" value="PyrdxlP-dep_Trfase_small"/>
</dbReference>
<dbReference type="Pfam" id="PF00266">
    <property type="entry name" value="Aminotran_5"/>
    <property type="match status" value="2"/>
</dbReference>
<dbReference type="PANTHER" id="PTHR43586">
    <property type="entry name" value="CYSTEINE DESULFURASE"/>
    <property type="match status" value="1"/>
</dbReference>
<evidence type="ECO:0000256" key="3">
    <source>
        <dbReference type="ARBA" id="ARBA00012239"/>
    </source>
</evidence>
<evidence type="ECO:0000256" key="4">
    <source>
        <dbReference type="ARBA" id="ARBA00021783"/>
    </source>
</evidence>
<dbReference type="CDD" id="cd06453">
    <property type="entry name" value="SufS_like"/>
    <property type="match status" value="1"/>
</dbReference>
<dbReference type="SUPFAM" id="SSF53383">
    <property type="entry name" value="PLP-dependent transferases"/>
    <property type="match status" value="1"/>
</dbReference>
<evidence type="ECO:0000256" key="2">
    <source>
        <dbReference type="ARBA" id="ARBA00010447"/>
    </source>
</evidence>
<protein>
    <recommendedName>
        <fullName evidence="4">NifS-like protein</fullName>
        <ecNumber evidence="3">2.8.1.7</ecNumber>
    </recommendedName>
</protein>
<dbReference type="PROSITE" id="PS00595">
    <property type="entry name" value="AA_TRANSFER_CLASS_5"/>
    <property type="match status" value="1"/>
</dbReference>
<dbReference type="GeneID" id="80519283"/>
<evidence type="ECO:0000256" key="1">
    <source>
        <dbReference type="ARBA" id="ARBA00001933"/>
    </source>
</evidence>
<dbReference type="InterPro" id="IPR010970">
    <property type="entry name" value="Cys_dSase_SufS"/>
</dbReference>
<reference evidence="9" key="2">
    <citation type="journal article" date="2018" name="Nat. Commun.">
        <title>Tailed giant Tupanvirus possesses the most complete translational apparatus of the known virosphere.</title>
        <authorList>
            <person name="Abrahao J."/>
            <person name="Silva L."/>
            <person name="Silva L.S."/>
            <person name="Khalil J.Y.B."/>
            <person name="Rodrigues R."/>
            <person name="Arantes T."/>
            <person name="Assis F."/>
            <person name="Boratto P."/>
            <person name="Andrade M."/>
            <person name="Kroon E.G."/>
            <person name="Ribeiro B."/>
            <person name="Bergier I."/>
            <person name="Seligmann H."/>
            <person name="Ghigo E."/>
            <person name="Colson P."/>
            <person name="Levasseur A."/>
            <person name="Kroemer G."/>
            <person name="Raoult D."/>
            <person name="La Scola B."/>
        </authorList>
    </citation>
    <scope>NUCLEOTIDE SEQUENCE [LARGE SCALE GENOMIC DNA]</scope>
    <source>
        <strain evidence="9">Soda lake</strain>
    </source>
</reference>
<evidence type="ECO:0000259" key="8">
    <source>
        <dbReference type="Pfam" id="PF00266"/>
    </source>
</evidence>
<dbReference type="Gene3D" id="3.40.640.10">
    <property type="entry name" value="Type I PLP-dependent aspartate aminotransferase-like (Major domain)"/>
    <property type="match status" value="1"/>
</dbReference>
<dbReference type="InterPro" id="IPR015421">
    <property type="entry name" value="PyrdxlP-dep_Trfase_major"/>
</dbReference>
<reference evidence="9" key="1">
    <citation type="submission" date="2017-01" db="EMBL/GenBank/DDBJ databases">
        <authorList>
            <person name="Assis F.L."/>
            <person name="Abrahao J.S."/>
            <person name="Silva L."/>
            <person name="Khalil J.B."/>
            <person name="Rodrigues R."/>
            <person name="Silva L.S."/>
            <person name="Arantes T."/>
            <person name="Boratto P."/>
            <person name="Andrade M."/>
            <person name="Kroon E.G."/>
            <person name="Ribeiro B."/>
            <person name="Bergier I."/>
            <person name="Seligmann H."/>
            <person name="Ghigo E."/>
            <person name="Colson P."/>
            <person name="Levasseur A."/>
            <person name="Raoult D."/>
            <person name="Scola B.L."/>
        </authorList>
    </citation>
    <scope>NUCLEOTIDE SEQUENCE</scope>
    <source>
        <strain evidence="9">Soda lake</strain>
    </source>
</reference>
<comment type="similarity">
    <text evidence="2">Belongs to the class-V pyridoxal-phosphate-dependent aminotransferase family. Csd subfamily.</text>
</comment>
<comment type="catalytic activity">
    <reaction evidence="7">
        <text>(sulfur carrier)-H + L-cysteine = (sulfur carrier)-SH + L-alanine</text>
        <dbReference type="Rhea" id="RHEA:43892"/>
        <dbReference type="Rhea" id="RHEA-COMP:14737"/>
        <dbReference type="Rhea" id="RHEA-COMP:14739"/>
        <dbReference type="ChEBI" id="CHEBI:29917"/>
        <dbReference type="ChEBI" id="CHEBI:35235"/>
        <dbReference type="ChEBI" id="CHEBI:57972"/>
        <dbReference type="ChEBI" id="CHEBI:64428"/>
        <dbReference type="EC" id="2.8.1.7"/>
    </reaction>
</comment>
<keyword evidence="5 9" id="KW-0808">Transferase</keyword>
<evidence type="ECO:0000256" key="5">
    <source>
        <dbReference type="ARBA" id="ARBA00022679"/>
    </source>
</evidence>
<evidence type="ECO:0000256" key="7">
    <source>
        <dbReference type="ARBA" id="ARBA00050776"/>
    </source>
</evidence>
<dbReference type="GO" id="GO:0006534">
    <property type="term" value="P:cysteine metabolic process"/>
    <property type="evidence" value="ECO:0007669"/>
    <property type="project" value="InterPro"/>
</dbReference>
<comment type="cofactor">
    <cofactor evidence="1">
        <name>pyridoxal 5'-phosphate</name>
        <dbReference type="ChEBI" id="CHEBI:597326"/>
    </cofactor>
</comment>
<name>A0A6N1NX18_9VIRU</name>
<dbReference type="GO" id="GO:0031071">
    <property type="term" value="F:cysteine desulfurase activity"/>
    <property type="evidence" value="ECO:0007669"/>
    <property type="project" value="UniProtKB-EC"/>
</dbReference>
<dbReference type="GO" id="GO:0008483">
    <property type="term" value="F:transaminase activity"/>
    <property type="evidence" value="ECO:0007669"/>
    <property type="project" value="UniProtKB-KW"/>
</dbReference>
<proteinExistence type="inferred from homology"/>
<feature type="domain" description="Aminotransferase class V" evidence="8">
    <location>
        <begin position="164"/>
        <end position="450"/>
    </location>
</feature>
<dbReference type="InterPro" id="IPR020578">
    <property type="entry name" value="Aminotrans_V_PyrdxlP_BS"/>
</dbReference>
<organism evidence="9">
    <name type="scientific">Tupanvirus soda lake</name>
    <dbReference type="NCBI Taxonomy" id="2126985"/>
    <lineage>
        <taxon>Viruses</taxon>
        <taxon>Varidnaviria</taxon>
        <taxon>Bamfordvirae</taxon>
        <taxon>Nucleocytoviricota</taxon>
        <taxon>Megaviricetes</taxon>
        <taxon>Imitervirales</taxon>
        <taxon>Mimiviridae</taxon>
        <taxon>Megamimivirinae</taxon>
        <taxon>Tupanvirus</taxon>
        <taxon>Tupanvirus salinum</taxon>
    </lineage>
</organism>
<dbReference type="EMBL" id="KY523104">
    <property type="protein sequence ID" value="QKU35836.1"/>
    <property type="molecule type" value="Genomic_DNA"/>
</dbReference>
<dbReference type="RefSeq" id="YP_010782519.1">
    <property type="nucleotide sequence ID" value="NC_075039.1"/>
</dbReference>
<accession>A0A6N1NX18</accession>
<evidence type="ECO:0000313" key="9">
    <source>
        <dbReference type="EMBL" id="QKU35836.1"/>
    </source>
</evidence>
<dbReference type="InterPro" id="IPR000192">
    <property type="entry name" value="Aminotrans_V_dom"/>
</dbReference>
<keyword evidence="6" id="KW-0663">Pyridoxal phosphate</keyword>
<dbReference type="PANTHER" id="PTHR43586:SF8">
    <property type="entry name" value="CYSTEINE DESULFURASE 1, CHLOROPLASTIC"/>
    <property type="match status" value="1"/>
</dbReference>
<dbReference type="EC" id="2.8.1.7" evidence="3"/>